<reference evidence="2" key="1">
    <citation type="submission" date="2025-08" db="UniProtKB">
        <authorList>
            <consortium name="RefSeq"/>
        </authorList>
    </citation>
    <scope>IDENTIFICATION</scope>
    <source>
        <tissue evidence="2">Whole insect</tissue>
    </source>
</reference>
<dbReference type="RefSeq" id="XP_028148590.1">
    <property type="nucleotide sequence ID" value="XM_028292789.1"/>
</dbReference>
<gene>
    <name evidence="2" type="primary">LOC114341987</name>
</gene>
<evidence type="ECO:0000256" key="1">
    <source>
        <dbReference type="SAM" id="Coils"/>
    </source>
</evidence>
<organism evidence="2">
    <name type="scientific">Diabrotica virgifera virgifera</name>
    <name type="common">western corn rootworm</name>
    <dbReference type="NCBI Taxonomy" id="50390"/>
    <lineage>
        <taxon>Eukaryota</taxon>
        <taxon>Metazoa</taxon>
        <taxon>Ecdysozoa</taxon>
        <taxon>Arthropoda</taxon>
        <taxon>Hexapoda</taxon>
        <taxon>Insecta</taxon>
        <taxon>Pterygota</taxon>
        <taxon>Neoptera</taxon>
        <taxon>Endopterygota</taxon>
        <taxon>Coleoptera</taxon>
        <taxon>Polyphaga</taxon>
        <taxon>Cucujiformia</taxon>
        <taxon>Chrysomeloidea</taxon>
        <taxon>Chrysomelidae</taxon>
        <taxon>Galerucinae</taxon>
        <taxon>Diabroticina</taxon>
        <taxon>Diabroticites</taxon>
        <taxon>Diabrotica</taxon>
    </lineage>
</organism>
<accession>A0A6P7GXN1</accession>
<evidence type="ECO:0000313" key="2">
    <source>
        <dbReference type="RefSeq" id="XP_028148590.1"/>
    </source>
</evidence>
<sequence>MGDDSEQKLNKMMKMLENLITEIREIKQENSKQITELIDMNRVLTEENFRMKKDIELLATKVEKNERDKKRKNIVITGIETDNVGNKRLKEQAKSIMTDLLELQVDLKEVYSIGKNKCIIELKSFGDKLRVMEAKKKLKNHPHKRIYIDHDLTKKELETQSITKRRLCGNHEKVMQSFGLTWKFPFKVKFGKVTYKVASSYTVLGNGGSNFPPKPFNVVGVCAGNGIDKMFGVVNCLVNKSFM</sequence>
<dbReference type="InParanoid" id="A0A6P7GXN1"/>
<keyword evidence="1" id="KW-0175">Coiled coil</keyword>
<feature type="coiled-coil region" evidence="1">
    <location>
        <begin position="9"/>
        <end position="36"/>
    </location>
</feature>
<protein>
    <submittedName>
        <fullName evidence="2">Uncharacterized protein LOC114341987</fullName>
    </submittedName>
</protein>
<proteinExistence type="predicted"/>
<dbReference type="AlphaFoldDB" id="A0A6P7GXN1"/>
<name>A0A6P7GXN1_DIAVI</name>